<feature type="compositionally biased region" description="Polar residues" evidence="1">
    <location>
        <begin position="123"/>
        <end position="146"/>
    </location>
</feature>
<evidence type="ECO:0000256" key="1">
    <source>
        <dbReference type="SAM" id="MobiDB-lite"/>
    </source>
</evidence>
<dbReference type="OrthoDB" id="4036571at2759"/>
<sequence length="164" mass="17287">MVQAARPKLTGWAAAASAKEMGSSTTSSGVSGGSGHHNHNTTQSQHYPLHSATEGQTIPSGTAHSASGAGTPAASNHINASGTKDDDSGANEVKDSKKSRKPQRAPFNAQEVDTFLRSHFKQHVQSATSYGSSSRSDTWDTNTSSKWKSKRYGCLNEIAKALRS</sequence>
<evidence type="ECO:0000313" key="3">
    <source>
        <dbReference type="Proteomes" id="UP000243052"/>
    </source>
</evidence>
<feature type="compositionally biased region" description="Polar residues" evidence="1">
    <location>
        <begin position="73"/>
        <end position="82"/>
    </location>
</feature>
<dbReference type="GeneID" id="28721893"/>
<protein>
    <submittedName>
        <fullName evidence="2">HBL380Wp</fullName>
    </submittedName>
</protein>
<dbReference type="AlphaFoldDB" id="A0A109UWB1"/>
<keyword evidence="3" id="KW-1185">Reference proteome</keyword>
<proteinExistence type="predicted"/>
<name>A0A109UWB1_9SACH</name>
<gene>
    <name evidence="2" type="ORF">AW171_hschr225</name>
</gene>
<organism evidence="2 3">
    <name type="scientific">Eremothecium sinecaudum</name>
    <dbReference type="NCBI Taxonomy" id="45286"/>
    <lineage>
        <taxon>Eukaryota</taxon>
        <taxon>Fungi</taxon>
        <taxon>Dikarya</taxon>
        <taxon>Ascomycota</taxon>
        <taxon>Saccharomycotina</taxon>
        <taxon>Saccharomycetes</taxon>
        <taxon>Saccharomycetales</taxon>
        <taxon>Saccharomycetaceae</taxon>
        <taxon>Eremothecium</taxon>
    </lineage>
</organism>
<reference evidence="2 3" key="1">
    <citation type="submission" date="2016-01" db="EMBL/GenBank/DDBJ databases">
        <title>Genome sequence of the yeast Holleya sinecauda.</title>
        <authorList>
            <person name="Dietrich F.S."/>
        </authorList>
    </citation>
    <scope>NUCLEOTIDE SEQUENCE [LARGE SCALE GENOMIC DNA]</scope>
    <source>
        <strain evidence="2 3">ATCC 58844</strain>
    </source>
</reference>
<dbReference type="RefSeq" id="XP_017985518.1">
    <property type="nucleotide sequence ID" value="XM_018130386.1"/>
</dbReference>
<feature type="compositionally biased region" description="Basic and acidic residues" evidence="1">
    <location>
        <begin position="83"/>
        <end position="96"/>
    </location>
</feature>
<feature type="compositionally biased region" description="Polar residues" evidence="1">
    <location>
        <begin position="53"/>
        <end position="65"/>
    </location>
</feature>
<feature type="region of interest" description="Disordered" evidence="1">
    <location>
        <begin position="1"/>
        <end position="146"/>
    </location>
</feature>
<accession>A0A109UWB1</accession>
<evidence type="ECO:0000313" key="2">
    <source>
        <dbReference type="EMBL" id="AMD18522.1"/>
    </source>
</evidence>
<dbReference type="EMBL" id="CP014242">
    <property type="protein sequence ID" value="AMD18522.1"/>
    <property type="molecule type" value="Genomic_DNA"/>
</dbReference>
<dbReference type="Proteomes" id="UP000243052">
    <property type="component" value="Chromosome ii"/>
</dbReference>